<evidence type="ECO:0000313" key="1">
    <source>
        <dbReference type="Proteomes" id="UP000050795"/>
    </source>
</evidence>
<reference evidence="2" key="2">
    <citation type="submission" date="2023-11" db="UniProtKB">
        <authorList>
            <consortium name="WormBaseParasite"/>
        </authorList>
    </citation>
    <scope>IDENTIFICATION</scope>
</reference>
<sequence length="475" mass="54448">MVEEINTLNVSQEIGEPYSPVNRQASHNSSQYCKEVYARSESSLSNCSSPNSEHTEYDQDMGLFFIEITIEKISSVTENEIQTFKGCNASRYFTIEFYPCTDLMVEKLVISRSWIPSFPLKEDGKLNLIQKSSQFNPRILRRVKSGSLLGGSVYENDSDNCEVEVEDDSGGEGEAEGDCLSLKEEEEGSVDSVKTASVNEVEEEFRLDSEDPYEYGLFVNSVSDSFFQSDRYHVDHSMKLFKAMKKPWWWIFFQTRWAPFVAPGRFYYIEERDVTEDTTYTSRGTCSHLRVELNRLSTKYKNCDNLFLVDSLALSPFSPILNRITRIPPSDIPHRCFKFCWRSIEWLSLTWAWFPPPNTKESEHLILPGAGLLTTMCWISNWIAYASRVELYHSCLGYSRRLSVLPMESMATCCLSPASLVCGHCPLLDGWPLWLLTHASRLMCSWMLSICVSLSDYLSQKSCSLHFVFDDSDEI</sequence>
<keyword evidence="1" id="KW-1185">Reference proteome</keyword>
<dbReference type="Proteomes" id="UP000050795">
    <property type="component" value="Unassembled WGS sequence"/>
</dbReference>
<organism evidence="1 2">
    <name type="scientific">Trichobilharzia regenti</name>
    <name type="common">Nasal bird schistosome</name>
    <dbReference type="NCBI Taxonomy" id="157069"/>
    <lineage>
        <taxon>Eukaryota</taxon>
        <taxon>Metazoa</taxon>
        <taxon>Spiralia</taxon>
        <taxon>Lophotrochozoa</taxon>
        <taxon>Platyhelminthes</taxon>
        <taxon>Trematoda</taxon>
        <taxon>Digenea</taxon>
        <taxon>Strigeidida</taxon>
        <taxon>Schistosomatoidea</taxon>
        <taxon>Schistosomatidae</taxon>
        <taxon>Trichobilharzia</taxon>
    </lineage>
</organism>
<dbReference type="AlphaFoldDB" id="A0AA85JNT0"/>
<dbReference type="WBParaSite" id="TREG1_43800.1">
    <property type="protein sequence ID" value="TREG1_43800.1"/>
    <property type="gene ID" value="TREG1_43800"/>
</dbReference>
<reference evidence="1" key="1">
    <citation type="submission" date="2022-06" db="EMBL/GenBank/DDBJ databases">
        <authorList>
            <person name="Berger JAMES D."/>
            <person name="Berger JAMES D."/>
        </authorList>
    </citation>
    <scope>NUCLEOTIDE SEQUENCE [LARGE SCALE GENOMIC DNA]</scope>
</reference>
<accession>A0AA85JNT0</accession>
<evidence type="ECO:0000313" key="2">
    <source>
        <dbReference type="WBParaSite" id="TREG1_43800.1"/>
    </source>
</evidence>
<name>A0AA85JNT0_TRIRE</name>
<protein>
    <submittedName>
        <fullName evidence="2">Uncharacterized protein</fullName>
    </submittedName>
</protein>
<proteinExistence type="predicted"/>